<protein>
    <submittedName>
        <fullName evidence="3">Molecular chaperone TorD family protein</fullName>
    </submittedName>
</protein>
<evidence type="ECO:0000256" key="2">
    <source>
        <dbReference type="SAM" id="MobiDB-lite"/>
    </source>
</evidence>
<dbReference type="Proteomes" id="UP001596545">
    <property type="component" value="Unassembled WGS sequence"/>
</dbReference>
<sequence>MTEHTDATTDDADDGSHPVDAPGRHGSRAALYAAAAGAFCYPEPERVAALTADDAIESLRTAAATVDCAAAGDALADALSDPALDDETLADGYDALFGLPGDEGEYPVVPYEANYTVRDDIGARQRRIATVSGLLEQFDLARADSFHERRDHVAVELELLQVLAARRALAAEEGDRERAEQLALAEATVLDRHLADFIPALAHELGGAVEREAGPDPAADVYVAAADLATALVERDRAAHPEPPEPETGGEPA</sequence>
<dbReference type="Gene3D" id="1.10.3480.10">
    <property type="entry name" value="TorD-like"/>
    <property type="match status" value="1"/>
</dbReference>
<keyword evidence="1" id="KW-0143">Chaperone</keyword>
<dbReference type="InterPro" id="IPR050289">
    <property type="entry name" value="TorD/DmsD_chaperones"/>
</dbReference>
<dbReference type="Pfam" id="PF02613">
    <property type="entry name" value="Nitrate_red_del"/>
    <property type="match status" value="1"/>
</dbReference>
<dbReference type="SUPFAM" id="SSF89155">
    <property type="entry name" value="TorD-like"/>
    <property type="match status" value="1"/>
</dbReference>
<accession>A0ABD6AGZ3</accession>
<keyword evidence="4" id="KW-1185">Reference proteome</keyword>
<dbReference type="EMBL" id="JBHTBL010000001">
    <property type="protein sequence ID" value="MFC7323452.1"/>
    <property type="molecule type" value="Genomic_DNA"/>
</dbReference>
<comment type="caution">
    <text evidence="3">The sequence shown here is derived from an EMBL/GenBank/DDBJ whole genome shotgun (WGS) entry which is preliminary data.</text>
</comment>
<evidence type="ECO:0000313" key="4">
    <source>
        <dbReference type="Proteomes" id="UP001596545"/>
    </source>
</evidence>
<dbReference type="RefSeq" id="WP_256407538.1">
    <property type="nucleotide sequence ID" value="NZ_JANHDN010000001.1"/>
</dbReference>
<dbReference type="InterPro" id="IPR036411">
    <property type="entry name" value="TorD-like_sf"/>
</dbReference>
<dbReference type="InterPro" id="IPR020945">
    <property type="entry name" value="DMSO/NO3_reduct_chaperone"/>
</dbReference>
<feature type="compositionally biased region" description="Basic and acidic residues" evidence="2">
    <location>
        <begin position="234"/>
        <end position="243"/>
    </location>
</feature>
<evidence type="ECO:0000256" key="1">
    <source>
        <dbReference type="ARBA" id="ARBA00023186"/>
    </source>
</evidence>
<dbReference type="PANTHER" id="PTHR34227:SF1">
    <property type="entry name" value="DIMETHYL SULFOXIDE REDUCTASE CHAPERONE-RELATED"/>
    <property type="match status" value="1"/>
</dbReference>
<gene>
    <name evidence="3" type="ORF">ACFQMF_02530</name>
</gene>
<proteinExistence type="predicted"/>
<reference evidence="3 4" key="1">
    <citation type="journal article" date="2019" name="Int. J. Syst. Evol. Microbiol.">
        <title>The Global Catalogue of Microorganisms (GCM) 10K type strain sequencing project: providing services to taxonomists for standard genome sequencing and annotation.</title>
        <authorList>
            <consortium name="The Broad Institute Genomics Platform"/>
            <consortium name="The Broad Institute Genome Sequencing Center for Infectious Disease"/>
            <person name="Wu L."/>
            <person name="Ma J."/>
        </authorList>
    </citation>
    <scope>NUCLEOTIDE SEQUENCE [LARGE SCALE GENOMIC DNA]</scope>
    <source>
        <strain evidence="3 4">CGMCC 1.12554</strain>
    </source>
</reference>
<name>A0ABD6AGZ3_9EURY</name>
<organism evidence="3 4">
    <name type="scientific">Halorubrum rutilum</name>
    <dbReference type="NCBI Taxonomy" id="1364933"/>
    <lineage>
        <taxon>Archaea</taxon>
        <taxon>Methanobacteriati</taxon>
        <taxon>Methanobacteriota</taxon>
        <taxon>Stenosarchaea group</taxon>
        <taxon>Halobacteria</taxon>
        <taxon>Halobacteriales</taxon>
        <taxon>Haloferacaceae</taxon>
        <taxon>Halorubrum</taxon>
    </lineage>
</organism>
<evidence type="ECO:0000313" key="3">
    <source>
        <dbReference type="EMBL" id="MFC7323452.1"/>
    </source>
</evidence>
<dbReference type="AlphaFoldDB" id="A0ABD6AGZ3"/>
<dbReference type="PANTHER" id="PTHR34227">
    <property type="entry name" value="CHAPERONE PROTEIN YCDY"/>
    <property type="match status" value="1"/>
</dbReference>
<feature type="region of interest" description="Disordered" evidence="2">
    <location>
        <begin position="234"/>
        <end position="253"/>
    </location>
</feature>
<feature type="region of interest" description="Disordered" evidence="2">
    <location>
        <begin position="1"/>
        <end position="24"/>
    </location>
</feature>